<keyword evidence="1" id="KW-0732">Signal</keyword>
<dbReference type="AlphaFoldDB" id="A0A9D4QAB3"/>
<organism evidence="2 3">
    <name type="scientific">Rhipicephalus sanguineus</name>
    <name type="common">Brown dog tick</name>
    <name type="synonym">Ixodes sanguineus</name>
    <dbReference type="NCBI Taxonomy" id="34632"/>
    <lineage>
        <taxon>Eukaryota</taxon>
        <taxon>Metazoa</taxon>
        <taxon>Ecdysozoa</taxon>
        <taxon>Arthropoda</taxon>
        <taxon>Chelicerata</taxon>
        <taxon>Arachnida</taxon>
        <taxon>Acari</taxon>
        <taxon>Parasitiformes</taxon>
        <taxon>Ixodida</taxon>
        <taxon>Ixodoidea</taxon>
        <taxon>Ixodidae</taxon>
        <taxon>Rhipicephalinae</taxon>
        <taxon>Rhipicephalus</taxon>
        <taxon>Rhipicephalus</taxon>
    </lineage>
</organism>
<proteinExistence type="predicted"/>
<dbReference type="VEuPathDB" id="VectorBase:RSAN_037119"/>
<accession>A0A9D4QAB3</accession>
<evidence type="ECO:0000313" key="3">
    <source>
        <dbReference type="Proteomes" id="UP000821837"/>
    </source>
</evidence>
<comment type="caution">
    <text evidence="2">The sequence shown here is derived from an EMBL/GenBank/DDBJ whole genome shotgun (WGS) entry which is preliminary data.</text>
</comment>
<feature type="signal peptide" evidence="1">
    <location>
        <begin position="1"/>
        <end position="18"/>
    </location>
</feature>
<reference evidence="2" key="2">
    <citation type="submission" date="2021-09" db="EMBL/GenBank/DDBJ databases">
        <authorList>
            <person name="Jia N."/>
            <person name="Wang J."/>
            <person name="Shi W."/>
            <person name="Du L."/>
            <person name="Sun Y."/>
            <person name="Zhan W."/>
            <person name="Jiang J."/>
            <person name="Wang Q."/>
            <person name="Zhang B."/>
            <person name="Ji P."/>
            <person name="Sakyi L.B."/>
            <person name="Cui X."/>
            <person name="Yuan T."/>
            <person name="Jiang B."/>
            <person name="Yang W."/>
            <person name="Lam T.T.-Y."/>
            <person name="Chang Q."/>
            <person name="Ding S."/>
            <person name="Wang X."/>
            <person name="Zhu J."/>
            <person name="Ruan X."/>
            <person name="Zhao L."/>
            <person name="Wei J."/>
            <person name="Que T."/>
            <person name="Du C."/>
            <person name="Cheng J."/>
            <person name="Dai P."/>
            <person name="Han X."/>
            <person name="Huang E."/>
            <person name="Gao Y."/>
            <person name="Liu J."/>
            <person name="Shao H."/>
            <person name="Ye R."/>
            <person name="Li L."/>
            <person name="Wei W."/>
            <person name="Wang X."/>
            <person name="Wang C."/>
            <person name="Huo Q."/>
            <person name="Li W."/>
            <person name="Guo W."/>
            <person name="Chen H."/>
            <person name="Chen S."/>
            <person name="Zhou L."/>
            <person name="Zhou L."/>
            <person name="Ni X."/>
            <person name="Tian J."/>
            <person name="Zhou Y."/>
            <person name="Sheng Y."/>
            <person name="Liu T."/>
            <person name="Pan Y."/>
            <person name="Xia L."/>
            <person name="Li J."/>
            <person name="Zhao F."/>
            <person name="Cao W."/>
        </authorList>
    </citation>
    <scope>NUCLEOTIDE SEQUENCE</scope>
    <source>
        <strain evidence="2">Rsan-2018</strain>
        <tissue evidence="2">Larvae</tissue>
    </source>
</reference>
<protein>
    <recommendedName>
        <fullName evidence="4">Lipocalin</fullName>
    </recommendedName>
</protein>
<sequence>MASLNLVACMALATMVAGNFLPGHREPMDAFRVIDEFDRGVSIYTSINDTDMKCATATRTYLDLEQKKATYVWELKGHGGSVKRNVTVNWQGGDAPDLPAYHIDYGSMQGRSPLLNAKMCLPH</sequence>
<name>A0A9D4QAB3_RHISA</name>
<gene>
    <name evidence="2" type="ORF">HPB52_009690</name>
</gene>
<dbReference type="Proteomes" id="UP000821837">
    <property type="component" value="Chromosome 11"/>
</dbReference>
<reference evidence="2" key="1">
    <citation type="journal article" date="2020" name="Cell">
        <title>Large-Scale Comparative Analyses of Tick Genomes Elucidate Their Genetic Diversity and Vector Capacities.</title>
        <authorList>
            <consortium name="Tick Genome and Microbiome Consortium (TIGMIC)"/>
            <person name="Jia N."/>
            <person name="Wang J."/>
            <person name="Shi W."/>
            <person name="Du L."/>
            <person name="Sun Y."/>
            <person name="Zhan W."/>
            <person name="Jiang J.F."/>
            <person name="Wang Q."/>
            <person name="Zhang B."/>
            <person name="Ji P."/>
            <person name="Bell-Sakyi L."/>
            <person name="Cui X.M."/>
            <person name="Yuan T.T."/>
            <person name="Jiang B.G."/>
            <person name="Yang W.F."/>
            <person name="Lam T.T."/>
            <person name="Chang Q.C."/>
            <person name="Ding S.J."/>
            <person name="Wang X.J."/>
            <person name="Zhu J.G."/>
            <person name="Ruan X.D."/>
            <person name="Zhao L."/>
            <person name="Wei J.T."/>
            <person name="Ye R.Z."/>
            <person name="Que T.C."/>
            <person name="Du C.H."/>
            <person name="Zhou Y.H."/>
            <person name="Cheng J.X."/>
            <person name="Dai P.F."/>
            <person name="Guo W.B."/>
            <person name="Han X.H."/>
            <person name="Huang E.J."/>
            <person name="Li L.F."/>
            <person name="Wei W."/>
            <person name="Gao Y.C."/>
            <person name="Liu J.Z."/>
            <person name="Shao H.Z."/>
            <person name="Wang X."/>
            <person name="Wang C.C."/>
            <person name="Yang T.C."/>
            <person name="Huo Q.B."/>
            <person name="Li W."/>
            <person name="Chen H.Y."/>
            <person name="Chen S.E."/>
            <person name="Zhou L.G."/>
            <person name="Ni X.B."/>
            <person name="Tian J.H."/>
            <person name="Sheng Y."/>
            <person name="Liu T."/>
            <person name="Pan Y.S."/>
            <person name="Xia L.Y."/>
            <person name="Li J."/>
            <person name="Zhao F."/>
            <person name="Cao W.C."/>
        </authorList>
    </citation>
    <scope>NUCLEOTIDE SEQUENCE</scope>
    <source>
        <strain evidence="2">Rsan-2018</strain>
    </source>
</reference>
<evidence type="ECO:0000313" key="2">
    <source>
        <dbReference type="EMBL" id="KAH7972215.1"/>
    </source>
</evidence>
<dbReference type="EMBL" id="JABSTV010001247">
    <property type="protein sequence ID" value="KAH7972215.1"/>
    <property type="molecule type" value="Genomic_DNA"/>
</dbReference>
<evidence type="ECO:0008006" key="4">
    <source>
        <dbReference type="Google" id="ProtNLM"/>
    </source>
</evidence>
<keyword evidence="3" id="KW-1185">Reference proteome</keyword>
<feature type="chain" id="PRO_5039433558" description="Lipocalin" evidence="1">
    <location>
        <begin position="19"/>
        <end position="123"/>
    </location>
</feature>
<evidence type="ECO:0000256" key="1">
    <source>
        <dbReference type="SAM" id="SignalP"/>
    </source>
</evidence>